<dbReference type="RefSeq" id="WP_256181757.1">
    <property type="nucleotide sequence ID" value="NZ_JANFYT010000011.1"/>
</dbReference>
<dbReference type="AlphaFoldDB" id="A0AAW5K2C3"/>
<organism evidence="1 2">
    <name type="scientific">Cloacibacillus evryensis</name>
    <dbReference type="NCBI Taxonomy" id="508460"/>
    <lineage>
        <taxon>Bacteria</taxon>
        <taxon>Thermotogati</taxon>
        <taxon>Synergistota</taxon>
        <taxon>Synergistia</taxon>
        <taxon>Synergistales</taxon>
        <taxon>Synergistaceae</taxon>
        <taxon>Cloacibacillus</taxon>
    </lineage>
</organism>
<sequence>MNGIESISEMENTRADDMTRSLLLFRESSPCWDEETFLLAGKAPHLLHELTAKGLLRKAGGGYVLTPEGDMERLRCADRLRLTAFAAETPFDPKEALWNNRLRLLMGRAVLGRPGFNGYSLDEKIPVLPGLSRGGLWRYDDDGRVSYRWPSHPLVKSFLARFPLCGASARGSAAPGDAAMWRWAEVAGAKFCIQSFNMVLRSRRCHETPHLPEDIFYMNNADRLFFLRTAGKSHEEIYDAIGRLHLFLLGQRHVYLPGYMDSGSCGQENRTMLVLTADSEEELASLRKRCLSDGENLVEPAGPLFIAGTSVERLRKQEMPEDTVYDWFCERSVDLVRCRASDKARACKRELRRGRTRRETGFRGGEFVGLPAYPSQGPYVSLP</sequence>
<proteinExistence type="predicted"/>
<comment type="caution">
    <text evidence="1">The sequence shown here is derived from an EMBL/GenBank/DDBJ whole genome shotgun (WGS) entry which is preliminary data.</text>
</comment>
<dbReference type="EMBL" id="JANFYT010000011">
    <property type="protein sequence ID" value="MCQ4814097.1"/>
    <property type="molecule type" value="Genomic_DNA"/>
</dbReference>
<name>A0AAW5K2C3_9BACT</name>
<evidence type="ECO:0000313" key="2">
    <source>
        <dbReference type="Proteomes" id="UP001205919"/>
    </source>
</evidence>
<accession>A0AAW5K2C3</accession>
<gene>
    <name evidence="1" type="ORF">NE630_06590</name>
</gene>
<dbReference type="Proteomes" id="UP001205919">
    <property type="component" value="Unassembled WGS sequence"/>
</dbReference>
<protein>
    <submittedName>
        <fullName evidence="1">Uncharacterized protein</fullName>
    </submittedName>
</protein>
<reference evidence="1 2" key="1">
    <citation type="submission" date="2022-06" db="EMBL/GenBank/DDBJ databases">
        <title>Isolation of gut microbiota from human fecal samples.</title>
        <authorList>
            <person name="Pamer E.G."/>
            <person name="Barat B."/>
            <person name="Waligurski E."/>
            <person name="Medina S."/>
            <person name="Paddock L."/>
            <person name="Mostad J."/>
        </authorList>
    </citation>
    <scope>NUCLEOTIDE SEQUENCE [LARGE SCALE GENOMIC DNA]</scope>
    <source>
        <strain evidence="1 2">DFI.9.90</strain>
    </source>
</reference>
<keyword evidence="2" id="KW-1185">Reference proteome</keyword>
<evidence type="ECO:0000313" key="1">
    <source>
        <dbReference type="EMBL" id="MCQ4814097.1"/>
    </source>
</evidence>